<dbReference type="PANTHER" id="PTHR23419">
    <property type="entry name" value="DIVALENT CATION TOLERANCE CUTA-RELATED"/>
    <property type="match status" value="1"/>
</dbReference>
<dbReference type="PANTHER" id="PTHR23419:SF8">
    <property type="entry name" value="FI09726P"/>
    <property type="match status" value="1"/>
</dbReference>
<comment type="caution">
    <text evidence="2">The sequence shown here is derived from an EMBL/GenBank/DDBJ whole genome shotgun (WGS) entry which is preliminary data.</text>
</comment>
<dbReference type="Pfam" id="PF03091">
    <property type="entry name" value="CutA1"/>
    <property type="match status" value="1"/>
</dbReference>
<dbReference type="Gene3D" id="3.30.70.120">
    <property type="match status" value="1"/>
</dbReference>
<sequence>MEKYIQVITTVESKRDAERIANVLVEKNLAGCVQILGPIESVYWWENRIERTEEWLCVIKSEQSIYDEVEKTIKENHPYEIPEILAIPVIKGDKNYLEWLSKELKK</sequence>
<evidence type="ECO:0000313" key="2">
    <source>
        <dbReference type="EMBL" id="RZN63871.1"/>
    </source>
</evidence>
<comment type="similarity">
    <text evidence="1">Belongs to the CutA family.</text>
</comment>
<dbReference type="GO" id="GO:0010038">
    <property type="term" value="P:response to metal ion"/>
    <property type="evidence" value="ECO:0007669"/>
    <property type="project" value="InterPro"/>
</dbReference>
<organism evidence="2 3">
    <name type="scientific">Methanoliparum thermophilum</name>
    <dbReference type="NCBI Taxonomy" id="2491083"/>
    <lineage>
        <taxon>Archaea</taxon>
        <taxon>Methanobacteriati</taxon>
        <taxon>Methanobacteriota</taxon>
        <taxon>Candidatus Methanoliparia</taxon>
        <taxon>Candidatus Methanoliparales</taxon>
        <taxon>Candidatus Methanoliparaceae</taxon>
        <taxon>Candidatus Methanoliparum</taxon>
    </lineage>
</organism>
<gene>
    <name evidence="2" type="ORF">EF806_06480</name>
</gene>
<evidence type="ECO:0000313" key="3">
    <source>
        <dbReference type="Proteomes" id="UP000317158"/>
    </source>
</evidence>
<dbReference type="SUPFAM" id="SSF54913">
    <property type="entry name" value="GlnB-like"/>
    <property type="match status" value="1"/>
</dbReference>
<dbReference type="InterPro" id="IPR004323">
    <property type="entry name" value="Ion_tolerance_CutA"/>
</dbReference>
<dbReference type="AlphaFoldDB" id="A0A520KQN3"/>
<dbReference type="GO" id="GO:0005507">
    <property type="term" value="F:copper ion binding"/>
    <property type="evidence" value="ECO:0007669"/>
    <property type="project" value="TreeGrafter"/>
</dbReference>
<dbReference type="InterPro" id="IPR015867">
    <property type="entry name" value="N-reg_PII/ATP_PRibTrfase_C"/>
</dbReference>
<dbReference type="Proteomes" id="UP000317158">
    <property type="component" value="Unassembled WGS sequence"/>
</dbReference>
<proteinExistence type="inferred from homology"/>
<evidence type="ECO:0000256" key="1">
    <source>
        <dbReference type="ARBA" id="ARBA00010169"/>
    </source>
</evidence>
<protein>
    <submittedName>
        <fullName evidence="2">Divalent-cation tolerance protein CutA</fullName>
    </submittedName>
</protein>
<dbReference type="EMBL" id="RXIF01000012">
    <property type="protein sequence ID" value="RZN63871.1"/>
    <property type="molecule type" value="Genomic_DNA"/>
</dbReference>
<accession>A0A520KQN3</accession>
<reference evidence="2 3" key="1">
    <citation type="journal article" date="2019" name="Nat. Microbiol.">
        <title>Wide diversity of methane and short-chain alkane metabolisms in uncultured archaea.</title>
        <authorList>
            <person name="Borrel G."/>
            <person name="Adam P.S."/>
            <person name="McKay L.J."/>
            <person name="Chen L.X."/>
            <person name="Sierra-Garcia I.N."/>
            <person name="Sieber C.M."/>
            <person name="Letourneur Q."/>
            <person name="Ghozlane A."/>
            <person name="Andersen G.L."/>
            <person name="Li W.J."/>
            <person name="Hallam S.J."/>
            <person name="Muyzer G."/>
            <person name="de Oliveira V.M."/>
            <person name="Inskeep W.P."/>
            <person name="Banfield J.F."/>
            <person name="Gribaldo S."/>
        </authorList>
    </citation>
    <scope>NUCLEOTIDE SEQUENCE [LARGE SCALE GENOMIC DNA]</scope>
    <source>
        <strain evidence="2">NM1a</strain>
    </source>
</reference>
<dbReference type="InterPro" id="IPR011322">
    <property type="entry name" value="N-reg_PII-like_a/b"/>
</dbReference>
<name>A0A520KQN3_METT2</name>